<dbReference type="HOGENOM" id="CLU_2178284_0_0_11"/>
<dbReference type="InterPro" id="IPR001387">
    <property type="entry name" value="Cro/C1-type_HTH"/>
</dbReference>
<accession>W9DLR8</accession>
<dbReference type="SUPFAM" id="SSF47413">
    <property type="entry name" value="lambda repressor-like DNA-binding domains"/>
    <property type="match status" value="1"/>
</dbReference>
<comment type="caution">
    <text evidence="2">The sequence shown here is derived from an EMBL/GenBank/DDBJ whole genome shotgun (WGS) entry which is preliminary data.</text>
</comment>
<proteinExistence type="predicted"/>
<dbReference type="OrthoDB" id="4557883at2"/>
<dbReference type="PROSITE" id="PS50943">
    <property type="entry name" value="HTH_CROC1"/>
    <property type="match status" value="1"/>
</dbReference>
<dbReference type="EMBL" id="AZAK01000001">
    <property type="protein sequence ID" value="ETA66294.1"/>
    <property type="molecule type" value="Genomic_DNA"/>
</dbReference>
<dbReference type="Gene3D" id="1.10.260.40">
    <property type="entry name" value="lambda repressor-like DNA-binding domains"/>
    <property type="match status" value="1"/>
</dbReference>
<protein>
    <submittedName>
        <fullName evidence="2">Putative transcriptional regulator</fullName>
    </submittedName>
</protein>
<evidence type="ECO:0000259" key="1">
    <source>
        <dbReference type="PROSITE" id="PS50943"/>
    </source>
</evidence>
<gene>
    <name evidence="2" type="ORF">AmyhaDRAFT_0047</name>
</gene>
<dbReference type="Proteomes" id="UP000054357">
    <property type="component" value="Unassembled WGS sequence"/>
</dbReference>
<dbReference type="InterPro" id="IPR010982">
    <property type="entry name" value="Lambda_DNA-bd_dom_sf"/>
</dbReference>
<dbReference type="SMART" id="SM00530">
    <property type="entry name" value="HTH_XRE"/>
    <property type="match status" value="1"/>
</dbReference>
<reference evidence="2 3" key="1">
    <citation type="submission" date="2013-08" db="EMBL/GenBank/DDBJ databases">
        <authorList>
            <consortium name="DOE Joint Genome Institute"/>
            <person name="Klenk H.-P."/>
            <person name="Huntemann M."/>
            <person name="Han J."/>
            <person name="Chen A."/>
            <person name="Kyrpides N."/>
            <person name="Mavromatis K."/>
            <person name="Markowitz V."/>
            <person name="Palaniappan K."/>
            <person name="Ivanova N."/>
            <person name="Schaumberg A."/>
            <person name="Pati A."/>
            <person name="Liolios K."/>
            <person name="Nordberg H.P."/>
            <person name="Cantor M.N."/>
            <person name="Hua S.X."/>
            <person name="Woyke T."/>
        </authorList>
    </citation>
    <scope>NUCLEOTIDE SEQUENCE [LARGE SCALE GENOMIC DNA]</scope>
    <source>
        <strain evidence="2 3">YIM 93223</strain>
    </source>
</reference>
<dbReference type="Pfam" id="PF13560">
    <property type="entry name" value="HTH_31"/>
    <property type="match status" value="1"/>
</dbReference>
<evidence type="ECO:0000313" key="3">
    <source>
        <dbReference type="Proteomes" id="UP000054357"/>
    </source>
</evidence>
<dbReference type="AlphaFoldDB" id="W9DLR8"/>
<name>W9DLR8_9PSEU</name>
<dbReference type="GO" id="GO:0003677">
    <property type="term" value="F:DNA binding"/>
    <property type="evidence" value="ECO:0007669"/>
    <property type="project" value="InterPro"/>
</dbReference>
<evidence type="ECO:0000313" key="2">
    <source>
        <dbReference type="EMBL" id="ETA66294.1"/>
    </source>
</evidence>
<keyword evidence="3" id="KW-1185">Reference proteome</keyword>
<dbReference type="PATRIC" id="fig|592678.3.peg.50"/>
<dbReference type="CDD" id="cd00093">
    <property type="entry name" value="HTH_XRE"/>
    <property type="match status" value="1"/>
</dbReference>
<organism evidence="2 3">
    <name type="scientific">Haloechinothrix halophila YIM 93223</name>
    <dbReference type="NCBI Taxonomy" id="592678"/>
    <lineage>
        <taxon>Bacteria</taxon>
        <taxon>Bacillati</taxon>
        <taxon>Actinomycetota</taxon>
        <taxon>Actinomycetes</taxon>
        <taxon>Pseudonocardiales</taxon>
        <taxon>Pseudonocardiaceae</taxon>
        <taxon>Haloechinothrix</taxon>
    </lineage>
</organism>
<sequence length="109" mass="11829">MLSPYDDKCYCRHMATIHVARPDDLGPALREIRTAEGITQSALAQLADVGRQWLSTFEMGEKPSAPLDMVMRIIAALDVSVTLSRPAPPAPVDEEEPVDLDALIDGVDA</sequence>
<feature type="domain" description="HTH cro/C1-type" evidence="1">
    <location>
        <begin position="29"/>
        <end position="84"/>
    </location>
</feature>